<evidence type="ECO:0000313" key="2">
    <source>
        <dbReference type="EMBL" id="KAA1087221.1"/>
    </source>
</evidence>
<organism evidence="2 3">
    <name type="scientific">Puccinia graminis f. sp. tritici</name>
    <dbReference type="NCBI Taxonomy" id="56615"/>
    <lineage>
        <taxon>Eukaryota</taxon>
        <taxon>Fungi</taxon>
        <taxon>Dikarya</taxon>
        <taxon>Basidiomycota</taxon>
        <taxon>Pucciniomycotina</taxon>
        <taxon>Pucciniomycetes</taxon>
        <taxon>Pucciniales</taxon>
        <taxon>Pucciniaceae</taxon>
        <taxon>Puccinia</taxon>
    </lineage>
</organism>
<dbReference type="AlphaFoldDB" id="A0A5B0ND64"/>
<evidence type="ECO:0008006" key="4">
    <source>
        <dbReference type="Google" id="ProtNLM"/>
    </source>
</evidence>
<feature type="compositionally biased region" description="Basic residues" evidence="1">
    <location>
        <begin position="115"/>
        <end position="142"/>
    </location>
</feature>
<feature type="region of interest" description="Disordered" evidence="1">
    <location>
        <begin position="115"/>
        <end position="151"/>
    </location>
</feature>
<evidence type="ECO:0000256" key="1">
    <source>
        <dbReference type="SAM" id="MobiDB-lite"/>
    </source>
</evidence>
<dbReference type="OrthoDB" id="2500345at2759"/>
<feature type="region of interest" description="Disordered" evidence="1">
    <location>
        <begin position="46"/>
        <end position="68"/>
    </location>
</feature>
<dbReference type="InterPro" id="IPR043151">
    <property type="entry name" value="BAH_sf"/>
</dbReference>
<dbReference type="EMBL" id="VSWC01000105">
    <property type="protein sequence ID" value="KAA1087221.1"/>
    <property type="molecule type" value="Genomic_DNA"/>
</dbReference>
<dbReference type="Proteomes" id="UP000324748">
    <property type="component" value="Unassembled WGS sequence"/>
</dbReference>
<accession>A0A5B0ND64</accession>
<proteinExistence type="predicted"/>
<name>A0A5B0ND64_PUCGR</name>
<reference evidence="2 3" key="1">
    <citation type="submission" date="2019-05" db="EMBL/GenBank/DDBJ databases">
        <title>Emergence of the Ug99 lineage of the wheat stem rust pathogen through somatic hybridization.</title>
        <authorList>
            <person name="Li F."/>
            <person name="Upadhyaya N.M."/>
            <person name="Sperschneider J."/>
            <person name="Matny O."/>
            <person name="Nguyen-Phuc H."/>
            <person name="Mago R."/>
            <person name="Raley C."/>
            <person name="Miller M.E."/>
            <person name="Silverstein K.A.T."/>
            <person name="Henningsen E."/>
            <person name="Hirsch C.D."/>
            <person name="Visser B."/>
            <person name="Pretorius Z.A."/>
            <person name="Steffenson B.J."/>
            <person name="Schwessinger B."/>
            <person name="Dodds P.N."/>
            <person name="Figueroa M."/>
        </authorList>
    </citation>
    <scope>NUCLEOTIDE SEQUENCE [LARGE SCALE GENOMIC DNA]</scope>
    <source>
        <strain evidence="2">21-0</strain>
    </source>
</reference>
<feature type="region of interest" description="Disordered" evidence="1">
    <location>
        <begin position="1"/>
        <end position="27"/>
    </location>
</feature>
<protein>
    <recommendedName>
        <fullName evidence="4">BAH domain-containing protein</fullName>
    </recommendedName>
</protein>
<dbReference type="Gene3D" id="2.30.30.490">
    <property type="match status" value="1"/>
</dbReference>
<evidence type="ECO:0000313" key="3">
    <source>
        <dbReference type="Proteomes" id="UP000324748"/>
    </source>
</evidence>
<feature type="compositionally biased region" description="Polar residues" evidence="1">
    <location>
        <begin position="1"/>
        <end position="26"/>
    </location>
</feature>
<comment type="caution">
    <text evidence="2">The sequence shown here is derived from an EMBL/GenBank/DDBJ whole genome shotgun (WGS) entry which is preliminary data.</text>
</comment>
<gene>
    <name evidence="2" type="ORF">PGT21_026028</name>
</gene>
<keyword evidence="3" id="KW-1185">Reference proteome</keyword>
<sequence length="523" mass="60875">MVRTVPNTISRRTITQQRPPQYSPSPACTDPLLLNRNNLNRFFDRSLNNYPHPSPSNPTPSIEDPITTQNSSIKPIAKSHFLGVLIPKYDPPSIKEPSTGLQRRQKTLISSVHRFSKNHHQHNQPMKKKKKKTPKHTNRQRRVGSISRDSSVEINHSEEVVSDQQFNRLLNLDQVVVDHQKFRKGDAVFVVPDIGDEEGPEQDLEVERYWLALIKEIKTRRSFEDEDRLETDPRTAVFLKVEWFYRLDDFENSMKNNPVFRKIVGKLKKIGFRSNQNKLRSNDFRFQDKELIRTDHSSIIHINSLAGKADIYKFDDQVSPQNDQCPIFERCCWQTLEKKAINHSRIDDNHMLQSIGVDRFYYRLYLRLNHPPRRTLSRKNSGQQSNGLFESINLTPNDQFGCKCTRVYDPRSEMMIYDFEGSEWVHLSCLITHLTDHQHEDSSTTRDLVHHAIKDLQVRLESMKMKTHAQCDMLQIKAALLQILIPSSATTIGTHLSFGSRFFNNRSLCLLRGFHYSLAGQFC</sequence>